<evidence type="ECO:0000313" key="2">
    <source>
        <dbReference type="Proteomes" id="UP000585665"/>
    </source>
</evidence>
<reference evidence="1 2" key="1">
    <citation type="submission" date="2020-06" db="EMBL/GenBank/DDBJ databases">
        <title>Description of novel acetic acid bacteria.</title>
        <authorList>
            <person name="Sombolestani A."/>
        </authorList>
    </citation>
    <scope>NUCLEOTIDE SEQUENCE [LARGE SCALE GENOMIC DNA]</scope>
    <source>
        <strain evidence="1 2">LMG 27010</strain>
    </source>
</reference>
<accession>A0A850PIY4</accession>
<dbReference type="EMBL" id="JABXXR010000103">
    <property type="protein sequence ID" value="NVN41231.1"/>
    <property type="molecule type" value="Genomic_DNA"/>
</dbReference>
<name>A0A850PIY4_9PROT</name>
<dbReference type="RefSeq" id="WP_176614142.1">
    <property type="nucleotide sequence ID" value="NZ_JABXXR010000103.1"/>
</dbReference>
<proteinExistence type="predicted"/>
<dbReference type="Proteomes" id="UP000585665">
    <property type="component" value="Unassembled WGS sequence"/>
</dbReference>
<organism evidence="1 2">
    <name type="scientific">Ameyamaea chiangmaiensis</name>
    <dbReference type="NCBI Taxonomy" id="442969"/>
    <lineage>
        <taxon>Bacteria</taxon>
        <taxon>Pseudomonadati</taxon>
        <taxon>Pseudomonadota</taxon>
        <taxon>Alphaproteobacteria</taxon>
        <taxon>Acetobacterales</taxon>
        <taxon>Acetobacteraceae</taxon>
        <taxon>Ameyamaea</taxon>
    </lineage>
</organism>
<keyword evidence="2" id="KW-1185">Reference proteome</keyword>
<comment type="caution">
    <text evidence="1">The sequence shown here is derived from an EMBL/GenBank/DDBJ whole genome shotgun (WGS) entry which is preliminary data.</text>
</comment>
<evidence type="ECO:0000313" key="1">
    <source>
        <dbReference type="EMBL" id="NVN41231.1"/>
    </source>
</evidence>
<dbReference type="AlphaFoldDB" id="A0A850PIY4"/>
<protein>
    <submittedName>
        <fullName evidence="1">Uncharacterized protein</fullName>
    </submittedName>
</protein>
<sequence length="408" mass="45584">MPDVMEHKASYTSSSPALWGSVAKCPIVKVPPSVSAILLLPSANSLELRLSFEGPHNRGHIDFLIAPHARVGVTVVVDGRPIGHVDCRDARYSALPVDSGGRHGTTIQFIFSKGIGPEGGHLPLHRVEYIPEITPDIDARRTCEPLPDQSTLTDAKIASAFINLGENCELGIVQRHVGREPPDLYRFSAVPLAWILFGLAEQYADINVEHEVTLDNRPDGHVYYYAYQPRYHIQFETGIRCDHKPADDMMRESRQRMDYMSTRLMTDLAEGFRIPVYSTTRRFSTAEITALSLRLALYGPACALVVYPAHDTEETGKLQWVADNVLVGSLDALAHHACVIDTVDDQSWLNLLRRAHDEVRLHRHALSCLPDDFSGARYLEINKDVDGWHGSAARHYVEYGQAEGRAYR</sequence>
<gene>
    <name evidence="1" type="ORF">HUK82_11755</name>
</gene>